<organism evidence="3 4">
    <name type="scientific">Hymenobacter coccineus</name>
    <dbReference type="NCBI Taxonomy" id="1908235"/>
    <lineage>
        <taxon>Bacteria</taxon>
        <taxon>Pseudomonadati</taxon>
        <taxon>Bacteroidota</taxon>
        <taxon>Cytophagia</taxon>
        <taxon>Cytophagales</taxon>
        <taxon>Hymenobacteraceae</taxon>
        <taxon>Hymenobacter</taxon>
    </lineage>
</organism>
<feature type="domain" description="Mur ligase N-terminal catalytic" evidence="2">
    <location>
        <begin position="25"/>
        <end position="70"/>
    </location>
</feature>
<protein>
    <recommendedName>
        <fullName evidence="2">Mur ligase N-terminal catalytic domain-containing protein</fullName>
    </recommendedName>
</protein>
<accession>A0A1G1TLF8</accession>
<dbReference type="AlphaFoldDB" id="A0A1G1TLF8"/>
<evidence type="ECO:0000313" key="3">
    <source>
        <dbReference type="EMBL" id="OGX91714.1"/>
    </source>
</evidence>
<name>A0A1G1TLF8_9BACT</name>
<dbReference type="Proteomes" id="UP000177506">
    <property type="component" value="Unassembled WGS sequence"/>
</dbReference>
<proteinExistence type="predicted"/>
<evidence type="ECO:0000256" key="1">
    <source>
        <dbReference type="SAM" id="MobiDB-lite"/>
    </source>
</evidence>
<dbReference type="EMBL" id="MDZA01000039">
    <property type="protein sequence ID" value="OGX91714.1"/>
    <property type="molecule type" value="Genomic_DNA"/>
</dbReference>
<evidence type="ECO:0000259" key="2">
    <source>
        <dbReference type="Pfam" id="PF01225"/>
    </source>
</evidence>
<comment type="caution">
    <text evidence="3">The sequence shown here is derived from an EMBL/GenBank/DDBJ whole genome shotgun (WGS) entry which is preliminary data.</text>
</comment>
<evidence type="ECO:0000313" key="4">
    <source>
        <dbReference type="Proteomes" id="UP000177506"/>
    </source>
</evidence>
<dbReference type="SUPFAM" id="SSF63418">
    <property type="entry name" value="MurE/MurF N-terminal domain"/>
    <property type="match status" value="1"/>
</dbReference>
<reference evidence="3 4" key="1">
    <citation type="submission" date="2016-08" db="EMBL/GenBank/DDBJ databases">
        <title>Hymenobacter coccineus sp. nov., Hymenobacter lapidarius sp. nov. and Hymenobacter glacialis sp. nov., isolated from Antarctic soil.</title>
        <authorList>
            <person name="Sedlacek I."/>
            <person name="Kralova S."/>
            <person name="Kyrova K."/>
            <person name="Maslanova I."/>
            <person name="Stankova E."/>
            <person name="Vrbovska V."/>
            <person name="Nemec M."/>
            <person name="Bartak M."/>
            <person name="Svec P."/>
            <person name="Busse H.-J."/>
            <person name="Pantucek R."/>
        </authorList>
    </citation>
    <scope>NUCLEOTIDE SEQUENCE [LARGE SCALE GENOMIC DNA]</scope>
    <source>
        <strain evidence="3 4">CCM 8649</strain>
    </source>
</reference>
<keyword evidence="4" id="KW-1185">Reference proteome</keyword>
<gene>
    <name evidence="3" type="ORF">BEN49_18860</name>
</gene>
<dbReference type="InterPro" id="IPR035911">
    <property type="entry name" value="MurE/MurF_N"/>
</dbReference>
<sequence length="119" mass="12170">MPALLGGHLLQGPAEPAAAVRHLVLDSRRAGPPAGALFVALRGPSHDGHRYLPQAYAQGLRLFVVEENAALPGGLAAYPDAGLVAVASPLGPCKRWPRRTAGSLGAPCGPSRAPTARLS</sequence>
<dbReference type="GO" id="GO:0016881">
    <property type="term" value="F:acid-amino acid ligase activity"/>
    <property type="evidence" value="ECO:0007669"/>
    <property type="project" value="InterPro"/>
</dbReference>
<dbReference type="InterPro" id="IPR000713">
    <property type="entry name" value="Mur_ligase_N"/>
</dbReference>
<dbReference type="Gene3D" id="3.40.1390.10">
    <property type="entry name" value="MurE/MurF, N-terminal domain"/>
    <property type="match status" value="1"/>
</dbReference>
<feature type="region of interest" description="Disordered" evidence="1">
    <location>
        <begin position="99"/>
        <end position="119"/>
    </location>
</feature>
<dbReference type="Pfam" id="PF01225">
    <property type="entry name" value="Mur_ligase"/>
    <property type="match status" value="1"/>
</dbReference>